<keyword evidence="16" id="KW-1185">Reference proteome</keyword>
<comment type="catalytic activity">
    <reaction evidence="1">
        <text>Random endo-hydrolysis of N-acetyl-beta-D-glucosaminide (1-&gt;4)-beta-linkages in chitin and chitodextrins.</text>
        <dbReference type="EC" id="3.2.1.14"/>
    </reaction>
</comment>
<feature type="chain" id="PRO_5040278538" description="chitinase" evidence="13">
    <location>
        <begin position="27"/>
        <end position="409"/>
    </location>
</feature>
<dbReference type="InterPro" id="IPR017853">
    <property type="entry name" value="GH"/>
</dbReference>
<evidence type="ECO:0000256" key="4">
    <source>
        <dbReference type="ARBA" id="ARBA00022669"/>
    </source>
</evidence>
<keyword evidence="7" id="KW-0146">Chitin degradation</keyword>
<accession>A0A9N9SGY5</accession>
<evidence type="ECO:0000256" key="8">
    <source>
        <dbReference type="ARBA" id="ARBA00023157"/>
    </source>
</evidence>
<comment type="similarity">
    <text evidence="2">Belongs to the glycosyl hydrolase 18 family. Chitinase class II subfamily.</text>
</comment>
<keyword evidence="8" id="KW-1015">Disulfide bond</keyword>
<dbReference type="PROSITE" id="PS51910">
    <property type="entry name" value="GH18_2"/>
    <property type="match status" value="1"/>
</dbReference>
<dbReference type="AlphaFoldDB" id="A0A9N9SGY5"/>
<evidence type="ECO:0000313" key="16">
    <source>
        <dbReference type="Proteomes" id="UP001153737"/>
    </source>
</evidence>
<evidence type="ECO:0000256" key="7">
    <source>
        <dbReference type="ARBA" id="ARBA00023024"/>
    </source>
</evidence>
<keyword evidence="6 12" id="KW-0378">Hydrolase</keyword>
<evidence type="ECO:0000256" key="9">
    <source>
        <dbReference type="ARBA" id="ARBA00023277"/>
    </source>
</evidence>
<protein>
    <recommendedName>
        <fullName evidence="3">chitinase</fullName>
        <ecNumber evidence="3">3.2.1.14</ecNumber>
    </recommendedName>
</protein>
<dbReference type="InterPro" id="IPR001579">
    <property type="entry name" value="Glyco_hydro_18_chit_AS"/>
</dbReference>
<evidence type="ECO:0000256" key="12">
    <source>
        <dbReference type="RuleBase" id="RU000489"/>
    </source>
</evidence>
<dbReference type="Proteomes" id="UP001153737">
    <property type="component" value="Chromosome 16"/>
</dbReference>
<keyword evidence="11" id="KW-0624">Polysaccharide degradation</keyword>
<dbReference type="EC" id="3.2.1.14" evidence="3"/>
<dbReference type="SUPFAM" id="SSF54556">
    <property type="entry name" value="Chitinase insertion domain"/>
    <property type="match status" value="1"/>
</dbReference>
<gene>
    <name evidence="15" type="ORF">PHAECO_LOCUS5310</name>
</gene>
<name>A0A9N9SGY5_PHACE</name>
<dbReference type="FunFam" id="3.20.20.80:FF:000097">
    <property type="entry name" value="Probable chitinase 2"/>
    <property type="match status" value="1"/>
</dbReference>
<dbReference type="InterPro" id="IPR001223">
    <property type="entry name" value="Glyco_hydro18_cat"/>
</dbReference>
<keyword evidence="4" id="KW-0147">Chitin-binding</keyword>
<dbReference type="GO" id="GO:0008061">
    <property type="term" value="F:chitin binding"/>
    <property type="evidence" value="ECO:0007669"/>
    <property type="project" value="UniProtKB-KW"/>
</dbReference>
<dbReference type="OrthoDB" id="73875at2759"/>
<evidence type="ECO:0000313" key="15">
    <source>
        <dbReference type="EMBL" id="CAG9817878.1"/>
    </source>
</evidence>
<dbReference type="Gene3D" id="3.10.50.10">
    <property type="match status" value="1"/>
</dbReference>
<dbReference type="GO" id="GO:0005576">
    <property type="term" value="C:extracellular region"/>
    <property type="evidence" value="ECO:0007669"/>
    <property type="project" value="TreeGrafter"/>
</dbReference>
<evidence type="ECO:0000256" key="11">
    <source>
        <dbReference type="ARBA" id="ARBA00023326"/>
    </source>
</evidence>
<evidence type="ECO:0000256" key="13">
    <source>
        <dbReference type="SAM" id="SignalP"/>
    </source>
</evidence>
<feature type="domain" description="GH18" evidence="14">
    <location>
        <begin position="29"/>
        <end position="394"/>
    </location>
</feature>
<reference evidence="15" key="1">
    <citation type="submission" date="2022-01" db="EMBL/GenBank/DDBJ databases">
        <authorList>
            <person name="King R."/>
        </authorList>
    </citation>
    <scope>NUCLEOTIDE SEQUENCE</scope>
</reference>
<dbReference type="InterPro" id="IPR029070">
    <property type="entry name" value="Chitinase_insertion_sf"/>
</dbReference>
<evidence type="ECO:0000256" key="2">
    <source>
        <dbReference type="ARBA" id="ARBA00009121"/>
    </source>
</evidence>
<proteinExistence type="inferred from homology"/>
<dbReference type="Gene3D" id="3.20.20.80">
    <property type="entry name" value="Glycosidases"/>
    <property type="match status" value="1"/>
</dbReference>
<evidence type="ECO:0000256" key="1">
    <source>
        <dbReference type="ARBA" id="ARBA00000822"/>
    </source>
</evidence>
<dbReference type="PANTHER" id="PTHR11177">
    <property type="entry name" value="CHITINASE"/>
    <property type="match status" value="1"/>
</dbReference>
<evidence type="ECO:0000259" key="14">
    <source>
        <dbReference type="PROSITE" id="PS51910"/>
    </source>
</evidence>
<dbReference type="PROSITE" id="PS01095">
    <property type="entry name" value="GH18_1"/>
    <property type="match status" value="1"/>
</dbReference>
<dbReference type="EMBL" id="OU896722">
    <property type="protein sequence ID" value="CAG9817878.1"/>
    <property type="molecule type" value="Genomic_DNA"/>
</dbReference>
<keyword evidence="9" id="KW-0119">Carbohydrate metabolism</keyword>
<dbReference type="FunFam" id="3.10.50.10:FF:000004">
    <property type="entry name" value="Chitinase 5"/>
    <property type="match status" value="1"/>
</dbReference>
<dbReference type="GO" id="GO:0000272">
    <property type="term" value="P:polysaccharide catabolic process"/>
    <property type="evidence" value="ECO:0007669"/>
    <property type="project" value="UniProtKB-KW"/>
</dbReference>
<feature type="signal peptide" evidence="13">
    <location>
        <begin position="1"/>
        <end position="26"/>
    </location>
</feature>
<dbReference type="SUPFAM" id="SSF51445">
    <property type="entry name" value="(Trans)glycosidases"/>
    <property type="match status" value="1"/>
</dbReference>
<dbReference type="GO" id="GO:0008843">
    <property type="term" value="F:endochitinase activity"/>
    <property type="evidence" value="ECO:0007669"/>
    <property type="project" value="UniProtKB-EC"/>
</dbReference>
<dbReference type="InterPro" id="IPR011583">
    <property type="entry name" value="Chitinase_II/V-like_cat"/>
</dbReference>
<evidence type="ECO:0000256" key="6">
    <source>
        <dbReference type="ARBA" id="ARBA00022801"/>
    </source>
</evidence>
<dbReference type="PANTHER" id="PTHR11177:SF360">
    <property type="entry name" value="CHITINASE 4-RELATED"/>
    <property type="match status" value="1"/>
</dbReference>
<organism evidence="15 16">
    <name type="scientific">Phaedon cochleariae</name>
    <name type="common">Mustard beetle</name>
    <dbReference type="NCBI Taxonomy" id="80249"/>
    <lineage>
        <taxon>Eukaryota</taxon>
        <taxon>Metazoa</taxon>
        <taxon>Ecdysozoa</taxon>
        <taxon>Arthropoda</taxon>
        <taxon>Hexapoda</taxon>
        <taxon>Insecta</taxon>
        <taxon>Pterygota</taxon>
        <taxon>Neoptera</taxon>
        <taxon>Endopterygota</taxon>
        <taxon>Coleoptera</taxon>
        <taxon>Polyphaga</taxon>
        <taxon>Cucujiformia</taxon>
        <taxon>Chrysomeloidea</taxon>
        <taxon>Chrysomelidae</taxon>
        <taxon>Chrysomelinae</taxon>
        <taxon>Chrysomelini</taxon>
        <taxon>Phaedon</taxon>
    </lineage>
</organism>
<evidence type="ECO:0000256" key="5">
    <source>
        <dbReference type="ARBA" id="ARBA00022729"/>
    </source>
</evidence>
<keyword evidence="10 12" id="KW-0326">Glycosidase</keyword>
<dbReference type="CDD" id="cd02872">
    <property type="entry name" value="GH18_chitolectin_chitotriosidase"/>
    <property type="match status" value="1"/>
</dbReference>
<reference evidence="15" key="2">
    <citation type="submission" date="2022-10" db="EMBL/GenBank/DDBJ databases">
        <authorList>
            <consortium name="ENA_rothamsted_submissions"/>
            <consortium name="culmorum"/>
            <person name="King R."/>
        </authorList>
    </citation>
    <scope>NUCLEOTIDE SEQUENCE</scope>
</reference>
<dbReference type="InterPro" id="IPR050314">
    <property type="entry name" value="Glycosyl_Hydrlase_18"/>
</dbReference>
<dbReference type="Pfam" id="PF00704">
    <property type="entry name" value="Glyco_hydro_18"/>
    <property type="match status" value="1"/>
</dbReference>
<dbReference type="GO" id="GO:0006032">
    <property type="term" value="P:chitin catabolic process"/>
    <property type="evidence" value="ECO:0007669"/>
    <property type="project" value="UniProtKB-KW"/>
</dbReference>
<evidence type="ECO:0000256" key="10">
    <source>
        <dbReference type="ARBA" id="ARBA00023295"/>
    </source>
</evidence>
<sequence length="409" mass="44250">MHSENMLYKFIAVLAVASITFPIVSAATDKIVCYHGTWAKYRYGNGQFLLSNIDPTLCTHIIYTFVGITTNGQVTSLDPSLDYNSGNLNKFTALKTVNPKLKTLLAIGGWSEGSTKYSTVAASAELRAVFIQSALDIVQTYGFDGFDLDWEYPAQRGGSAADVANFATLIKEFRETFDKHGLLLSAAVAAPLGLVEISYDVPSLSKYLDFINVMAYDLHASWDGVLGHNAPLYASSVDTSAASKLLNLKSIVESWIAKGADPQKLVLGIPFYGRTYTLASTTNVAIGAASIGAGSSGPYTAEAGMLGYNEIVEKQLAGGWTIVWDDEQKVPHMYKDNQWVGYDDPQSVTLKVEYAKSMSLSGVMVWSIETDDFRGASGTAFPLLSAINAALVSIIRSTIFPFPNPILLF</sequence>
<dbReference type="SMART" id="SM00636">
    <property type="entry name" value="Glyco_18"/>
    <property type="match status" value="1"/>
</dbReference>
<evidence type="ECO:0000256" key="3">
    <source>
        <dbReference type="ARBA" id="ARBA00012729"/>
    </source>
</evidence>
<keyword evidence="5 13" id="KW-0732">Signal</keyword>